<reference evidence="4" key="1">
    <citation type="submission" date="2018-10" db="EMBL/GenBank/DDBJ databases">
        <title>Hidden diversity of soil giant viruses.</title>
        <authorList>
            <person name="Schulz F."/>
            <person name="Alteio L."/>
            <person name="Goudeau D."/>
            <person name="Ryan E.M."/>
            <person name="Malmstrom R.R."/>
            <person name="Blanchard J."/>
            <person name="Woyke T."/>
        </authorList>
    </citation>
    <scope>NUCLEOTIDE SEQUENCE</scope>
    <source>
        <strain evidence="4">FNV1</strain>
    </source>
</reference>
<evidence type="ECO:0000256" key="2">
    <source>
        <dbReference type="ARBA" id="ARBA00023125"/>
    </source>
</evidence>
<dbReference type="GO" id="GO:0003677">
    <property type="term" value="F:DNA binding"/>
    <property type="evidence" value="ECO:0007669"/>
    <property type="project" value="UniProtKB-KW"/>
</dbReference>
<evidence type="ECO:0000313" key="4">
    <source>
        <dbReference type="EMBL" id="AYV79389.1"/>
    </source>
</evidence>
<dbReference type="InterPro" id="IPR012295">
    <property type="entry name" value="TBP_dom_sf"/>
</dbReference>
<protein>
    <submittedName>
        <fullName evidence="4">Putative TATA-box binding protein</fullName>
    </submittedName>
</protein>
<dbReference type="EMBL" id="MK072143">
    <property type="protein sequence ID" value="AYV79389.1"/>
    <property type="molecule type" value="Genomic_DNA"/>
</dbReference>
<proteinExistence type="inferred from homology"/>
<dbReference type="GO" id="GO:0006352">
    <property type="term" value="P:DNA-templated transcription initiation"/>
    <property type="evidence" value="ECO:0007669"/>
    <property type="project" value="InterPro"/>
</dbReference>
<dbReference type="SUPFAM" id="SSF55945">
    <property type="entry name" value="TATA-box binding protein-like"/>
    <property type="match status" value="1"/>
</dbReference>
<dbReference type="InterPro" id="IPR000814">
    <property type="entry name" value="TBP"/>
</dbReference>
<evidence type="ECO:0000256" key="1">
    <source>
        <dbReference type="ARBA" id="ARBA00005560"/>
    </source>
</evidence>
<dbReference type="Pfam" id="PF00352">
    <property type="entry name" value="TBP"/>
    <property type="match status" value="1"/>
</dbReference>
<sequence>MTTPQYINYAEHKLDTLPADLTVANIGASCSYGVKFNIININKYFELSGSDVITMRYLNVIRTMKDGKIMRHTIVNKKKVKNFFNQVSMYIKPTTSKYQYPDGVHVKIFQNGSVQTTGYKCLEDMNVVLHQLLLKFQSIRAIVEEGKIVEKQFVDNITNLIITKFKINMIVCTHRLDYALNLEKLYNVLLKNKIKCRYEPCNHACVNVKFQPTNYDKRISTFIYQKGSATITGAKYVDHILQTYNFIVPFLGVHKLAFAKKDQQDITDIMDSLLNTI</sequence>
<keyword evidence="3" id="KW-0804">Transcription</keyword>
<organism evidence="4">
    <name type="scientific">Faunusvirus sp</name>
    <dbReference type="NCBI Taxonomy" id="2487766"/>
    <lineage>
        <taxon>Viruses</taxon>
        <taxon>Varidnaviria</taxon>
        <taxon>Bamfordvirae</taxon>
        <taxon>Nucleocytoviricota</taxon>
        <taxon>Megaviricetes</taxon>
        <taxon>Imitervirales</taxon>
        <taxon>Mimiviridae</taxon>
    </lineage>
</organism>
<evidence type="ECO:0000256" key="3">
    <source>
        <dbReference type="ARBA" id="ARBA00023163"/>
    </source>
</evidence>
<name>A0A3G5A1L6_9VIRU</name>
<gene>
    <name evidence="4" type="ORF">Faunusvirus12_2</name>
</gene>
<dbReference type="Gene3D" id="3.30.310.10">
    <property type="entry name" value="TATA-Binding Protein"/>
    <property type="match status" value="1"/>
</dbReference>
<comment type="similarity">
    <text evidence="1">Belongs to the TBP family.</text>
</comment>
<keyword evidence="2" id="KW-0238">DNA-binding</keyword>
<accession>A0A3G5A1L6</accession>